<dbReference type="SUPFAM" id="SSF89550">
    <property type="entry name" value="PHP domain-like"/>
    <property type="match status" value="1"/>
</dbReference>
<organism evidence="2 3">
    <name type="scientific">Aquisphaera giovannonii</name>
    <dbReference type="NCBI Taxonomy" id="406548"/>
    <lineage>
        <taxon>Bacteria</taxon>
        <taxon>Pseudomonadati</taxon>
        <taxon>Planctomycetota</taxon>
        <taxon>Planctomycetia</taxon>
        <taxon>Isosphaerales</taxon>
        <taxon>Isosphaeraceae</taxon>
        <taxon>Aquisphaera</taxon>
    </lineage>
</organism>
<dbReference type="OrthoDB" id="9775360at2"/>
<dbReference type="InterPro" id="IPR052018">
    <property type="entry name" value="PHP_domain"/>
</dbReference>
<name>A0A5B9W7Y7_9BACT</name>
<evidence type="ECO:0000313" key="2">
    <source>
        <dbReference type="EMBL" id="QEH36698.1"/>
    </source>
</evidence>
<protein>
    <submittedName>
        <fullName evidence="2">PHP domain protein</fullName>
    </submittedName>
</protein>
<dbReference type="EMBL" id="CP042997">
    <property type="protein sequence ID" value="QEH36698.1"/>
    <property type="molecule type" value="Genomic_DNA"/>
</dbReference>
<accession>A0A5B9W7Y7</accession>
<dbReference type="AlphaFoldDB" id="A0A5B9W7Y7"/>
<dbReference type="GO" id="GO:0035312">
    <property type="term" value="F:5'-3' DNA exonuclease activity"/>
    <property type="evidence" value="ECO:0007669"/>
    <property type="project" value="TreeGrafter"/>
</dbReference>
<dbReference type="CDD" id="cd07432">
    <property type="entry name" value="PHP_HisPPase"/>
    <property type="match status" value="1"/>
</dbReference>
<dbReference type="PANTHER" id="PTHR42924">
    <property type="entry name" value="EXONUCLEASE"/>
    <property type="match status" value="1"/>
</dbReference>
<feature type="domain" description="Polymerase/histidinol phosphatase N-terminal" evidence="1">
    <location>
        <begin position="3"/>
        <end position="71"/>
    </location>
</feature>
<dbReference type="KEGG" id="agv:OJF2_52830"/>
<dbReference type="InterPro" id="IPR003141">
    <property type="entry name" value="Pol/His_phosphatase_N"/>
</dbReference>
<dbReference type="InterPro" id="IPR016195">
    <property type="entry name" value="Pol/histidinol_Pase-like"/>
</dbReference>
<evidence type="ECO:0000313" key="3">
    <source>
        <dbReference type="Proteomes" id="UP000324233"/>
    </source>
</evidence>
<dbReference type="Pfam" id="PF13263">
    <property type="entry name" value="PHP_C"/>
    <property type="match status" value="1"/>
</dbReference>
<dbReference type="PANTHER" id="PTHR42924:SF3">
    <property type="entry name" value="POLYMERASE_HISTIDINOL PHOSPHATASE N-TERMINAL DOMAIN-CONTAINING PROTEIN"/>
    <property type="match status" value="1"/>
</dbReference>
<dbReference type="GO" id="GO:0004534">
    <property type="term" value="F:5'-3' RNA exonuclease activity"/>
    <property type="evidence" value="ECO:0007669"/>
    <property type="project" value="TreeGrafter"/>
</dbReference>
<dbReference type="Gene3D" id="3.20.20.140">
    <property type="entry name" value="Metal-dependent hydrolases"/>
    <property type="match status" value="1"/>
</dbReference>
<reference evidence="2 3" key="1">
    <citation type="submission" date="2019-08" db="EMBL/GenBank/DDBJ databases">
        <title>Deep-cultivation of Planctomycetes and their phenomic and genomic characterization uncovers novel biology.</title>
        <authorList>
            <person name="Wiegand S."/>
            <person name="Jogler M."/>
            <person name="Boedeker C."/>
            <person name="Pinto D."/>
            <person name="Vollmers J."/>
            <person name="Rivas-Marin E."/>
            <person name="Kohn T."/>
            <person name="Peeters S.H."/>
            <person name="Heuer A."/>
            <person name="Rast P."/>
            <person name="Oberbeckmann S."/>
            <person name="Bunk B."/>
            <person name="Jeske O."/>
            <person name="Meyerdierks A."/>
            <person name="Storesund J.E."/>
            <person name="Kallscheuer N."/>
            <person name="Luecker S."/>
            <person name="Lage O.M."/>
            <person name="Pohl T."/>
            <person name="Merkel B.J."/>
            <person name="Hornburger P."/>
            <person name="Mueller R.-W."/>
            <person name="Bruemmer F."/>
            <person name="Labrenz M."/>
            <person name="Spormann A.M."/>
            <person name="Op den Camp H."/>
            <person name="Overmann J."/>
            <person name="Amann R."/>
            <person name="Jetten M.S.M."/>
            <person name="Mascher T."/>
            <person name="Medema M.H."/>
            <person name="Devos D.P."/>
            <person name="Kaster A.-K."/>
            <person name="Ovreas L."/>
            <person name="Rohde M."/>
            <person name="Galperin M.Y."/>
            <person name="Jogler C."/>
        </authorList>
    </citation>
    <scope>NUCLEOTIDE SEQUENCE [LARGE SCALE GENOMIC DNA]</scope>
    <source>
        <strain evidence="2 3">OJF2</strain>
    </source>
</reference>
<dbReference type="RefSeq" id="WP_148596358.1">
    <property type="nucleotide sequence ID" value="NZ_CP042997.1"/>
</dbReference>
<sequence length="211" mass="22973">MRFDHHLHTSRHSPDSVIDPLELIERAPRVGLQGVVITEHDHQWAPDELADLASRAGDLRVFSGAEISAREGHFLVYGLPSLADVEPGIRVADLLKVVRGHKAAIVAAHPFRWGQPFDAIVAENGPAFDAIELVSNNVTDETRSLAERLIGRTPMRATGSSDAHEIDVVGCYFTEFSTPIRSMADFVSALQAGGFRPGHRRGIRLSCGPAD</sequence>
<evidence type="ECO:0000259" key="1">
    <source>
        <dbReference type="SMART" id="SM00481"/>
    </source>
</evidence>
<dbReference type="InterPro" id="IPR004013">
    <property type="entry name" value="PHP_dom"/>
</dbReference>
<dbReference type="Pfam" id="PF02811">
    <property type="entry name" value="PHP"/>
    <property type="match status" value="1"/>
</dbReference>
<gene>
    <name evidence="2" type="ORF">OJF2_52830</name>
</gene>
<proteinExistence type="predicted"/>
<dbReference type="Proteomes" id="UP000324233">
    <property type="component" value="Chromosome"/>
</dbReference>
<keyword evidence="3" id="KW-1185">Reference proteome</keyword>
<dbReference type="SMART" id="SM00481">
    <property type="entry name" value="POLIIIAc"/>
    <property type="match status" value="1"/>
</dbReference>